<proteinExistence type="predicted"/>
<evidence type="ECO:0000313" key="1">
    <source>
        <dbReference type="EMBL" id="MCV2865367.1"/>
    </source>
</evidence>
<name>A0ABT2Z2M1_9RHOB</name>
<keyword evidence="2" id="KW-1185">Reference proteome</keyword>
<dbReference type="InterPro" id="IPR029045">
    <property type="entry name" value="ClpP/crotonase-like_dom_sf"/>
</dbReference>
<sequence length="56" mass="6020">MTDRVRYDVTGGITVLTLIRPHQRNAVDAAPADAGPIFCAGMRGKLKQKPGKRAAE</sequence>
<dbReference type="SUPFAM" id="SSF52096">
    <property type="entry name" value="ClpP/crotonase"/>
    <property type="match status" value="1"/>
</dbReference>
<dbReference type="EMBL" id="JAOWLA010000010">
    <property type="protein sequence ID" value="MCV2865367.1"/>
    <property type="molecule type" value="Genomic_DNA"/>
</dbReference>
<organism evidence="1 2">
    <name type="scientific">Albidovulum sediminicola</name>
    <dbReference type="NCBI Taxonomy" id="2984331"/>
    <lineage>
        <taxon>Bacteria</taxon>
        <taxon>Pseudomonadati</taxon>
        <taxon>Pseudomonadota</taxon>
        <taxon>Alphaproteobacteria</taxon>
        <taxon>Rhodobacterales</taxon>
        <taxon>Paracoccaceae</taxon>
        <taxon>Albidovulum</taxon>
    </lineage>
</organism>
<gene>
    <name evidence="1" type="ORF">OE647_11585</name>
</gene>
<comment type="caution">
    <text evidence="1">The sequence shown here is derived from an EMBL/GenBank/DDBJ whole genome shotgun (WGS) entry which is preliminary data.</text>
</comment>
<dbReference type="Proteomes" id="UP001652503">
    <property type="component" value="Unassembled WGS sequence"/>
</dbReference>
<accession>A0ABT2Z2M1</accession>
<protein>
    <recommendedName>
        <fullName evidence="3">Enoyl-CoA hydratase</fullName>
    </recommendedName>
</protein>
<reference evidence="1 2" key="1">
    <citation type="submission" date="2022-10" db="EMBL/GenBank/DDBJ databases">
        <title>Defluviimonas sp. nov., isolated from ocean surface water.</title>
        <authorList>
            <person name="He W."/>
            <person name="Wang L."/>
            <person name="Zhang D.-F."/>
        </authorList>
    </citation>
    <scope>NUCLEOTIDE SEQUENCE [LARGE SCALE GENOMIC DNA]</scope>
    <source>
        <strain evidence="1 2">WL0075</strain>
    </source>
</reference>
<dbReference type="RefSeq" id="WP_263721888.1">
    <property type="nucleotide sequence ID" value="NZ_JAOWLA010000010.1"/>
</dbReference>
<evidence type="ECO:0000313" key="2">
    <source>
        <dbReference type="Proteomes" id="UP001652503"/>
    </source>
</evidence>
<evidence type="ECO:0008006" key="3">
    <source>
        <dbReference type="Google" id="ProtNLM"/>
    </source>
</evidence>